<evidence type="ECO:0000313" key="3">
    <source>
        <dbReference type="Proteomes" id="UP000815325"/>
    </source>
</evidence>
<feature type="non-terminal residue" evidence="2">
    <location>
        <position position="1"/>
    </location>
</feature>
<protein>
    <submittedName>
        <fullName evidence="2">Uncharacterized protein</fullName>
    </submittedName>
</protein>
<gene>
    <name evidence="2" type="ORF">DUNSADRAFT_7019</name>
</gene>
<evidence type="ECO:0000313" key="2">
    <source>
        <dbReference type="EMBL" id="KAF5825777.1"/>
    </source>
</evidence>
<feature type="compositionally biased region" description="Gly residues" evidence="1">
    <location>
        <begin position="87"/>
        <end position="99"/>
    </location>
</feature>
<dbReference type="EMBL" id="MU072016">
    <property type="protein sequence ID" value="KAF5825777.1"/>
    <property type="molecule type" value="Genomic_DNA"/>
</dbReference>
<reference evidence="2" key="1">
    <citation type="submission" date="2017-08" db="EMBL/GenBank/DDBJ databases">
        <authorList>
            <person name="Polle J.E."/>
            <person name="Barry K."/>
            <person name="Cushman J."/>
            <person name="Schmutz J."/>
            <person name="Tran D."/>
            <person name="Hathwaick L.T."/>
            <person name="Yim W.C."/>
            <person name="Jenkins J."/>
            <person name="Mckie-Krisberg Z.M."/>
            <person name="Prochnik S."/>
            <person name="Lindquist E."/>
            <person name="Dockter R.B."/>
            <person name="Adam C."/>
            <person name="Molina H."/>
            <person name="Bunkerborg J."/>
            <person name="Jin E."/>
            <person name="Buchheim M."/>
            <person name="Magnuson J."/>
        </authorList>
    </citation>
    <scope>NUCLEOTIDE SEQUENCE</scope>
    <source>
        <strain evidence="2">CCAP 19/18</strain>
    </source>
</reference>
<feature type="compositionally biased region" description="Low complexity" evidence="1">
    <location>
        <begin position="49"/>
        <end position="68"/>
    </location>
</feature>
<sequence>AAASSDAEGADATGDLLAQILGSPSGSLSPSGSRGSTGGSSEVARSKQAPAAAGADGGSSRSSDGLAAPATSKEEGFDPGAWLAGRVGSGEGGSDGGSSGLWVQLLQAPQGLRERVAGLLLQGQQGEQQQQQQPSLPWQLPSSLSLPRAPTLPEVPRLPSREEVV</sequence>
<name>A0ABQ7FUT3_DUNSA</name>
<feature type="region of interest" description="Disordered" evidence="1">
    <location>
        <begin position="123"/>
        <end position="165"/>
    </location>
</feature>
<proteinExistence type="predicted"/>
<keyword evidence="3" id="KW-1185">Reference proteome</keyword>
<evidence type="ECO:0000256" key="1">
    <source>
        <dbReference type="SAM" id="MobiDB-lite"/>
    </source>
</evidence>
<feature type="non-terminal residue" evidence="2">
    <location>
        <position position="165"/>
    </location>
</feature>
<feature type="region of interest" description="Disordered" evidence="1">
    <location>
        <begin position="1"/>
        <end position="101"/>
    </location>
</feature>
<comment type="caution">
    <text evidence="2">The sequence shown here is derived from an EMBL/GenBank/DDBJ whole genome shotgun (WGS) entry which is preliminary data.</text>
</comment>
<organism evidence="2 3">
    <name type="scientific">Dunaliella salina</name>
    <name type="common">Green alga</name>
    <name type="synonym">Protococcus salinus</name>
    <dbReference type="NCBI Taxonomy" id="3046"/>
    <lineage>
        <taxon>Eukaryota</taxon>
        <taxon>Viridiplantae</taxon>
        <taxon>Chlorophyta</taxon>
        <taxon>core chlorophytes</taxon>
        <taxon>Chlorophyceae</taxon>
        <taxon>CS clade</taxon>
        <taxon>Chlamydomonadales</taxon>
        <taxon>Dunaliellaceae</taxon>
        <taxon>Dunaliella</taxon>
    </lineage>
</organism>
<feature type="compositionally biased region" description="Low complexity" evidence="1">
    <location>
        <begin position="123"/>
        <end position="147"/>
    </location>
</feature>
<accession>A0ABQ7FUT3</accession>
<feature type="compositionally biased region" description="Low complexity" evidence="1">
    <location>
        <begin position="1"/>
        <end position="34"/>
    </location>
</feature>
<dbReference type="Proteomes" id="UP000815325">
    <property type="component" value="Unassembled WGS sequence"/>
</dbReference>